<dbReference type="PANTHER" id="PTHR13947">
    <property type="entry name" value="GNAT FAMILY N-ACETYLTRANSFERASE"/>
    <property type="match status" value="1"/>
</dbReference>
<name>A0ABW4PPE5_9ACTN</name>
<dbReference type="EC" id="2.3.-.-" evidence="3"/>
<dbReference type="PANTHER" id="PTHR13947:SF37">
    <property type="entry name" value="LD18367P"/>
    <property type="match status" value="1"/>
</dbReference>
<keyword evidence="4" id="KW-1185">Reference proteome</keyword>
<dbReference type="Gene3D" id="3.40.630.30">
    <property type="match status" value="1"/>
</dbReference>
<keyword evidence="3" id="KW-0012">Acyltransferase</keyword>
<keyword evidence="1 3" id="KW-0808">Transferase</keyword>
<dbReference type="GO" id="GO:0016746">
    <property type="term" value="F:acyltransferase activity"/>
    <property type="evidence" value="ECO:0007669"/>
    <property type="project" value="UniProtKB-KW"/>
</dbReference>
<accession>A0ABW4PPE5</accession>
<gene>
    <name evidence="3" type="ORF">ACFSJS_20665</name>
</gene>
<evidence type="ECO:0000259" key="2">
    <source>
        <dbReference type="PROSITE" id="PS51186"/>
    </source>
</evidence>
<dbReference type="CDD" id="cd04301">
    <property type="entry name" value="NAT_SF"/>
    <property type="match status" value="1"/>
</dbReference>
<feature type="domain" description="N-acetyltransferase" evidence="2">
    <location>
        <begin position="14"/>
        <end position="159"/>
    </location>
</feature>
<evidence type="ECO:0000256" key="1">
    <source>
        <dbReference type="ARBA" id="ARBA00022679"/>
    </source>
</evidence>
<dbReference type="Pfam" id="PF13508">
    <property type="entry name" value="Acetyltransf_7"/>
    <property type="match status" value="1"/>
</dbReference>
<organism evidence="3 4">
    <name type="scientific">Streptomyces desertarenae</name>
    <dbReference type="NCBI Taxonomy" id="2666184"/>
    <lineage>
        <taxon>Bacteria</taxon>
        <taxon>Bacillati</taxon>
        <taxon>Actinomycetota</taxon>
        <taxon>Actinomycetes</taxon>
        <taxon>Kitasatosporales</taxon>
        <taxon>Streptomycetaceae</taxon>
        <taxon>Streptomyces</taxon>
    </lineage>
</organism>
<dbReference type="InterPro" id="IPR000182">
    <property type="entry name" value="GNAT_dom"/>
</dbReference>
<proteinExistence type="predicted"/>
<evidence type="ECO:0000313" key="3">
    <source>
        <dbReference type="EMBL" id="MFD1832042.1"/>
    </source>
</evidence>
<dbReference type="PROSITE" id="PS51186">
    <property type="entry name" value="GNAT"/>
    <property type="match status" value="1"/>
</dbReference>
<reference evidence="4" key="1">
    <citation type="journal article" date="2019" name="Int. J. Syst. Evol. Microbiol.">
        <title>The Global Catalogue of Microorganisms (GCM) 10K type strain sequencing project: providing services to taxonomists for standard genome sequencing and annotation.</title>
        <authorList>
            <consortium name="The Broad Institute Genomics Platform"/>
            <consortium name="The Broad Institute Genome Sequencing Center for Infectious Disease"/>
            <person name="Wu L."/>
            <person name="Ma J."/>
        </authorList>
    </citation>
    <scope>NUCLEOTIDE SEQUENCE [LARGE SCALE GENOMIC DNA]</scope>
    <source>
        <strain evidence="4">CGMCC 4.7455</strain>
    </source>
</reference>
<comment type="caution">
    <text evidence="3">The sequence shown here is derived from an EMBL/GenBank/DDBJ whole genome shotgun (WGS) entry which is preliminary data.</text>
</comment>
<dbReference type="SUPFAM" id="SSF55729">
    <property type="entry name" value="Acyl-CoA N-acyltransferases (Nat)"/>
    <property type="match status" value="1"/>
</dbReference>
<sequence length="173" mass="18810">MTTDTGPGTDAPRWRIRPYRPGDWEAVSRIHDAARLDELRDSVGVEAFLTLAETYRDEGLFDGRVWVAEDPLAGGSGAVAGFVALAEDEITWLYVDPARYGRGAGTALLRHALAHGGPRVETTVLAGNERALSLYLREGFAVVETREGRLAGNEAFPATGHILERRGPLRSPE</sequence>
<dbReference type="RefSeq" id="WP_380902551.1">
    <property type="nucleotide sequence ID" value="NZ_JBHUFU010000012.1"/>
</dbReference>
<dbReference type="EMBL" id="JBHUFU010000012">
    <property type="protein sequence ID" value="MFD1832042.1"/>
    <property type="molecule type" value="Genomic_DNA"/>
</dbReference>
<dbReference type="InterPro" id="IPR050769">
    <property type="entry name" value="NAT_camello-type"/>
</dbReference>
<dbReference type="Proteomes" id="UP001597365">
    <property type="component" value="Unassembled WGS sequence"/>
</dbReference>
<dbReference type="InterPro" id="IPR016181">
    <property type="entry name" value="Acyl_CoA_acyltransferase"/>
</dbReference>
<evidence type="ECO:0000313" key="4">
    <source>
        <dbReference type="Proteomes" id="UP001597365"/>
    </source>
</evidence>
<protein>
    <submittedName>
        <fullName evidence="3">GNAT family N-acetyltransferase</fullName>
        <ecNumber evidence="3">2.3.-.-</ecNumber>
    </submittedName>
</protein>